<sequence length="91" mass="9288">MDSQKSGSAAASDTELTTLVQGAATEQVARLDTCTSSDASDAKPPDAIVIRSQGCQMPAAAHCPLRVLRASPPMHSLEQVVGPACCPVGQP</sequence>
<comment type="caution">
    <text evidence="1">The sequence shown here is derived from an EMBL/GenBank/DDBJ whole genome shotgun (WGS) entry which is preliminary data.</text>
</comment>
<keyword evidence="2" id="KW-1185">Reference proteome</keyword>
<reference evidence="1 2" key="1">
    <citation type="submission" date="2020-02" db="EMBL/GenBank/DDBJ databases">
        <title>Draft genome sequence of Haematococcus lacustris strain NIES-144.</title>
        <authorList>
            <person name="Morimoto D."/>
            <person name="Nakagawa S."/>
            <person name="Yoshida T."/>
            <person name="Sawayama S."/>
        </authorList>
    </citation>
    <scope>NUCLEOTIDE SEQUENCE [LARGE SCALE GENOMIC DNA]</scope>
    <source>
        <strain evidence="1 2">NIES-144</strain>
    </source>
</reference>
<name>A0A699YYN6_HAELA</name>
<evidence type="ECO:0000313" key="2">
    <source>
        <dbReference type="Proteomes" id="UP000485058"/>
    </source>
</evidence>
<organism evidence="1 2">
    <name type="scientific">Haematococcus lacustris</name>
    <name type="common">Green alga</name>
    <name type="synonym">Haematococcus pluvialis</name>
    <dbReference type="NCBI Taxonomy" id="44745"/>
    <lineage>
        <taxon>Eukaryota</taxon>
        <taxon>Viridiplantae</taxon>
        <taxon>Chlorophyta</taxon>
        <taxon>core chlorophytes</taxon>
        <taxon>Chlorophyceae</taxon>
        <taxon>CS clade</taxon>
        <taxon>Chlamydomonadales</taxon>
        <taxon>Haematococcaceae</taxon>
        <taxon>Haematococcus</taxon>
    </lineage>
</organism>
<proteinExistence type="predicted"/>
<dbReference type="EMBL" id="BLLF01000846">
    <property type="protein sequence ID" value="GFH15403.1"/>
    <property type="molecule type" value="Genomic_DNA"/>
</dbReference>
<dbReference type="AlphaFoldDB" id="A0A699YYN6"/>
<protein>
    <submittedName>
        <fullName evidence="1">Uncharacterized protein</fullName>
    </submittedName>
</protein>
<dbReference type="Proteomes" id="UP000485058">
    <property type="component" value="Unassembled WGS sequence"/>
</dbReference>
<gene>
    <name evidence="1" type="ORF">HaLaN_11626</name>
</gene>
<evidence type="ECO:0000313" key="1">
    <source>
        <dbReference type="EMBL" id="GFH15403.1"/>
    </source>
</evidence>
<accession>A0A699YYN6</accession>